<feature type="compositionally biased region" description="Low complexity" evidence="1">
    <location>
        <begin position="480"/>
        <end position="492"/>
    </location>
</feature>
<dbReference type="OrthoDB" id="2437929at2759"/>
<dbReference type="InterPro" id="IPR032675">
    <property type="entry name" value="LRR_dom_sf"/>
</dbReference>
<organism evidence="2 3">
    <name type="scientific">Linnemannia elongata AG-77</name>
    <dbReference type="NCBI Taxonomy" id="1314771"/>
    <lineage>
        <taxon>Eukaryota</taxon>
        <taxon>Fungi</taxon>
        <taxon>Fungi incertae sedis</taxon>
        <taxon>Mucoromycota</taxon>
        <taxon>Mortierellomycotina</taxon>
        <taxon>Mortierellomycetes</taxon>
        <taxon>Mortierellales</taxon>
        <taxon>Mortierellaceae</taxon>
        <taxon>Linnemannia</taxon>
    </lineage>
</organism>
<reference evidence="2 3" key="1">
    <citation type="submission" date="2016-05" db="EMBL/GenBank/DDBJ databases">
        <title>Genome sequencing reveals origins of a unique bacterial endosymbiosis in the earliest lineages of terrestrial Fungi.</title>
        <authorList>
            <consortium name="DOE Joint Genome Institute"/>
            <person name="Uehling J."/>
            <person name="Gryganskyi A."/>
            <person name="Hameed K."/>
            <person name="Tschaplinski T."/>
            <person name="Misztal P."/>
            <person name="Wu S."/>
            <person name="Desiro A."/>
            <person name="Vande Pol N."/>
            <person name="Du Z.-Y."/>
            <person name="Zienkiewicz A."/>
            <person name="Zienkiewicz K."/>
            <person name="Morin E."/>
            <person name="Tisserant E."/>
            <person name="Splivallo R."/>
            <person name="Hainaut M."/>
            <person name="Henrissat B."/>
            <person name="Ohm R."/>
            <person name="Kuo A."/>
            <person name="Yan J."/>
            <person name="Lipzen A."/>
            <person name="Nolan M."/>
            <person name="Labutti K."/>
            <person name="Barry K."/>
            <person name="Goldstein A."/>
            <person name="Labbe J."/>
            <person name="Schadt C."/>
            <person name="Tuskan G."/>
            <person name="Grigoriev I."/>
            <person name="Martin F."/>
            <person name="Vilgalys R."/>
            <person name="Bonito G."/>
        </authorList>
    </citation>
    <scope>NUCLEOTIDE SEQUENCE [LARGE SCALE GENOMIC DNA]</scope>
    <source>
        <strain evidence="2 3">AG-77</strain>
    </source>
</reference>
<gene>
    <name evidence="2" type="ORF">K457DRAFT_121203</name>
</gene>
<accession>A0A197KCK1</accession>
<evidence type="ECO:0008006" key="4">
    <source>
        <dbReference type="Google" id="ProtNLM"/>
    </source>
</evidence>
<name>A0A197KCK1_9FUNG</name>
<proteinExistence type="predicted"/>
<feature type="region of interest" description="Disordered" evidence="1">
    <location>
        <begin position="468"/>
        <end position="492"/>
    </location>
</feature>
<evidence type="ECO:0000256" key="1">
    <source>
        <dbReference type="SAM" id="MobiDB-lite"/>
    </source>
</evidence>
<protein>
    <recommendedName>
        <fullName evidence="4">F-box domain-containing protein</fullName>
    </recommendedName>
</protein>
<evidence type="ECO:0000313" key="2">
    <source>
        <dbReference type="EMBL" id="OAQ35225.1"/>
    </source>
</evidence>
<keyword evidence="3" id="KW-1185">Reference proteome</keyword>
<sequence>MSPTLPHQKRASALEIPLISDLICKDLTRKDLFACIQVSHHWHNAFQPQLDRFVRLDTNPRKLPPHLIRPILDRASQIRSLQIDISDGGWFLPKEDSAMTNRSVSKMAALGGAAAGRCINLQELSCLDFGYQPRPGKGDEGYFYHAPDRPSIVPQSSNALRLIQHSPKLQFLYIHHARQFYRTDHFSTEVLEAISNHKSLRRIKIHLDYAVDAEFRMRLLQHLPEGIEDFELVCRPSQVSRPPPPQVIDPAPLLSLKRLCLLSDIPRQSRSSSSDSGSSYWDQTKFLKDDFSEFRYNYPDWLIIPLTKQSPHLSKLAIAGYHGYPNTLLQSLVESCPDLDTIHLGGTNFAHHPSMHLPRDLPYLHDDEGTIIQDRTPLRGVFDKLKEFMVTGFSNNLWTDRGYEDVSGLLVRSTETLERVAVQSDDGGWSHPNPFRVGLRGAGLSWADCKELKELTIEPISRMDFSFLDKPPYTPPSPSSPSTGTDSGSNDDVGVVNTLAAITDNNSINTSFESLTHLRLTSLGDTERNSCSNIFLDFSRYWNQTPTLDDYLEQPPHKYSEAIMRPYRHHRVLFIRRMRELFGRLKAVKSLKKVDLDWSELCMVIKSMTQEVVLELLKETEGGDEMEPQDREDSLEKVAGTRWGVQKGKVTRSGQGWYGPMTLDDLAWLGLQWPTRAEIIAEKEERLRQ</sequence>
<evidence type="ECO:0000313" key="3">
    <source>
        <dbReference type="Proteomes" id="UP000078512"/>
    </source>
</evidence>
<dbReference type="Gene3D" id="3.80.10.10">
    <property type="entry name" value="Ribonuclease Inhibitor"/>
    <property type="match status" value="1"/>
</dbReference>
<dbReference type="AlphaFoldDB" id="A0A197KCK1"/>
<dbReference type="EMBL" id="KV442015">
    <property type="protein sequence ID" value="OAQ35225.1"/>
    <property type="molecule type" value="Genomic_DNA"/>
</dbReference>
<dbReference type="Proteomes" id="UP000078512">
    <property type="component" value="Unassembled WGS sequence"/>
</dbReference>